<feature type="non-terminal residue" evidence="2">
    <location>
        <position position="62"/>
    </location>
</feature>
<evidence type="ECO:0000313" key="2">
    <source>
        <dbReference type="EMBL" id="EDH7247133.1"/>
    </source>
</evidence>
<dbReference type="EMBL" id="AAMIOU010000046">
    <property type="protein sequence ID" value="EDH7247133.1"/>
    <property type="molecule type" value="Genomic_DNA"/>
</dbReference>
<comment type="caution">
    <text evidence="2">The sequence shown here is derived from an EMBL/GenBank/DDBJ whole genome shotgun (WGS) entry which is preliminary data.</text>
</comment>
<name>A0A635HIH4_SALET</name>
<reference evidence="2" key="1">
    <citation type="submission" date="2018-07" db="EMBL/GenBank/DDBJ databases">
        <authorList>
            <consortium name="PulseNet: The National Subtyping Network for Foodborne Disease Surveillance"/>
            <person name="Tarr C.L."/>
            <person name="Trees E."/>
            <person name="Katz L.S."/>
            <person name="Carleton-Romer H.A."/>
            <person name="Stroika S."/>
            <person name="Kucerova Z."/>
            <person name="Roache K.F."/>
            <person name="Sabol A.L."/>
            <person name="Besser J."/>
            <person name="Gerner-Smidt P."/>
        </authorList>
    </citation>
    <scope>NUCLEOTIDE SEQUENCE</scope>
    <source>
        <strain evidence="2">PNUSAS013764</strain>
    </source>
</reference>
<dbReference type="AlphaFoldDB" id="A0A635HIH4"/>
<keyword evidence="1" id="KW-0812">Transmembrane</keyword>
<organism evidence="2">
    <name type="scientific">Salmonella enterica subsp. enterica serovar Agona</name>
    <dbReference type="NCBI Taxonomy" id="58095"/>
    <lineage>
        <taxon>Bacteria</taxon>
        <taxon>Pseudomonadati</taxon>
        <taxon>Pseudomonadota</taxon>
        <taxon>Gammaproteobacteria</taxon>
        <taxon>Enterobacterales</taxon>
        <taxon>Enterobacteriaceae</taxon>
        <taxon>Salmonella</taxon>
    </lineage>
</organism>
<gene>
    <name evidence="2" type="ORF">CBN47_19235</name>
</gene>
<proteinExistence type="predicted"/>
<sequence>MILFLFNLNNMVFYTESNWRGVMNHIFKFAFIFIINTIFLINASATTMDKDKFVEANGIKIH</sequence>
<keyword evidence="1" id="KW-0472">Membrane</keyword>
<evidence type="ECO:0000256" key="1">
    <source>
        <dbReference type="SAM" id="Phobius"/>
    </source>
</evidence>
<keyword evidence="2" id="KW-0378">Hydrolase</keyword>
<accession>A0A635HIH4</accession>
<keyword evidence="1" id="KW-1133">Transmembrane helix</keyword>
<dbReference type="GO" id="GO:0016787">
    <property type="term" value="F:hydrolase activity"/>
    <property type="evidence" value="ECO:0007669"/>
    <property type="project" value="UniProtKB-KW"/>
</dbReference>
<feature type="transmembrane region" description="Helical" evidence="1">
    <location>
        <begin position="26"/>
        <end position="45"/>
    </location>
</feature>
<protein>
    <submittedName>
        <fullName evidence="2">Alpha/beta hydrolase</fullName>
    </submittedName>
</protein>